<protein>
    <recommendedName>
        <fullName evidence="3">DUF4238 domain-containing protein</fullName>
    </recommendedName>
</protein>
<accession>A0AA39QUZ3</accession>
<reference evidence="1" key="1">
    <citation type="submission" date="2023-03" db="EMBL/GenBank/DDBJ databases">
        <title>Complete genome of Cladonia borealis.</title>
        <authorList>
            <person name="Park H."/>
        </authorList>
    </citation>
    <scope>NUCLEOTIDE SEQUENCE</scope>
    <source>
        <strain evidence="1">ANT050790</strain>
    </source>
</reference>
<proteinExistence type="predicted"/>
<name>A0AA39QUZ3_9LECA</name>
<evidence type="ECO:0000313" key="1">
    <source>
        <dbReference type="EMBL" id="KAK0508824.1"/>
    </source>
</evidence>
<keyword evidence="2" id="KW-1185">Reference proteome</keyword>
<dbReference type="Proteomes" id="UP001166286">
    <property type="component" value="Unassembled WGS sequence"/>
</dbReference>
<dbReference type="Pfam" id="PF14022">
    <property type="entry name" value="DUF4238"/>
    <property type="match status" value="1"/>
</dbReference>
<gene>
    <name evidence="1" type="ORF">JMJ35_009100</name>
</gene>
<comment type="caution">
    <text evidence="1">The sequence shown here is derived from an EMBL/GenBank/DDBJ whole genome shotgun (WGS) entry which is preliminary data.</text>
</comment>
<sequence>MNRPQKTESQYHHFIPRFLLRNFAVFKNPGKITPKTSRNKKKRAPAPTRLNLLNLEIGALEQADVAHTFGFVDMYRDFDASEPEQHDLEKRLSRLEGDASEIFRKATRMQEEGKHEFQLTRGEKDRLRRFIFIMLYRNRTMAGRYEKSAADYDCNDRDEMIAYMKVKGFSQPRNVYFSNIRAFIDVDLSTEWQVWYPEISRRAYPSDAMWFFKNMQMSHIAFCTPQNDVDEFLMTQNVYSIFEGPNTSGGVWTDYHIFAPVSPNLMIITRSSLLQSGVDEDEPSRQELLQWSKSMHINPESAESCLEDLPIAKSRNNYSRVVNGKTEPLPTKLSRDKHVFYFRFFPLETRHVQKINTILLEEAPGTITLVYKSPESLRRALEFYLTDDSPGLKQVYRLPPTDPKDPRKASDTLGLPAKWCEDKEITYPQLLERVAQTLGSKVIAKYRVHDFSQDPIGPKMTPEIKDFVEKFNRMMASPEEPQYGPNMTPHLLKTYKKLGPFMYDLDQSSRIVQLVIKSDSMMRMQTDATKEIIRQNRENLISKLPPRRVWLFVKRLRDLSKRDPTTMQLREGQSIITDGVEDAFANAYNVFTPETLSRIMQKAADLDIFLSSRPKFGLIEGWNLIQEGPERLFQEIAIVFDKPGEAIDGYENWLQLIQNLGQLGSICNCGIRAIEEVVQSLSAQPRPTVDASDAEFLRQFLSEEQLLELWLRNYAAMVFEEVLGGSLAPSDLQELKRVMFQEMYRLSLGVRARA</sequence>
<dbReference type="EMBL" id="JAFEKC020000020">
    <property type="protein sequence ID" value="KAK0508824.1"/>
    <property type="molecule type" value="Genomic_DNA"/>
</dbReference>
<evidence type="ECO:0000313" key="2">
    <source>
        <dbReference type="Proteomes" id="UP001166286"/>
    </source>
</evidence>
<dbReference type="AlphaFoldDB" id="A0AA39QUZ3"/>
<evidence type="ECO:0008006" key="3">
    <source>
        <dbReference type="Google" id="ProtNLM"/>
    </source>
</evidence>
<dbReference type="InterPro" id="IPR025332">
    <property type="entry name" value="DUF4238"/>
</dbReference>
<organism evidence="1 2">
    <name type="scientific">Cladonia borealis</name>
    <dbReference type="NCBI Taxonomy" id="184061"/>
    <lineage>
        <taxon>Eukaryota</taxon>
        <taxon>Fungi</taxon>
        <taxon>Dikarya</taxon>
        <taxon>Ascomycota</taxon>
        <taxon>Pezizomycotina</taxon>
        <taxon>Lecanoromycetes</taxon>
        <taxon>OSLEUM clade</taxon>
        <taxon>Lecanoromycetidae</taxon>
        <taxon>Lecanorales</taxon>
        <taxon>Lecanorineae</taxon>
        <taxon>Cladoniaceae</taxon>
        <taxon>Cladonia</taxon>
    </lineage>
</organism>